<dbReference type="EMBL" id="SSTD01010878">
    <property type="protein sequence ID" value="TYK11215.1"/>
    <property type="molecule type" value="Genomic_DNA"/>
</dbReference>
<name>A0A5D3CI37_CUCMM</name>
<keyword evidence="2" id="KW-0547">Nucleotide-binding</keyword>
<dbReference type="GO" id="GO:0004386">
    <property type="term" value="F:helicase activity"/>
    <property type="evidence" value="ECO:0007669"/>
    <property type="project" value="UniProtKB-KW"/>
</dbReference>
<organism evidence="2 3">
    <name type="scientific">Cucumis melo var. makuwa</name>
    <name type="common">Oriental melon</name>
    <dbReference type="NCBI Taxonomy" id="1194695"/>
    <lineage>
        <taxon>Eukaryota</taxon>
        <taxon>Viridiplantae</taxon>
        <taxon>Streptophyta</taxon>
        <taxon>Embryophyta</taxon>
        <taxon>Tracheophyta</taxon>
        <taxon>Spermatophyta</taxon>
        <taxon>Magnoliopsida</taxon>
        <taxon>eudicotyledons</taxon>
        <taxon>Gunneridae</taxon>
        <taxon>Pentapetalae</taxon>
        <taxon>rosids</taxon>
        <taxon>fabids</taxon>
        <taxon>Cucurbitales</taxon>
        <taxon>Cucurbitaceae</taxon>
        <taxon>Benincaseae</taxon>
        <taxon>Cucumis</taxon>
    </lineage>
</organism>
<evidence type="ECO:0000313" key="3">
    <source>
        <dbReference type="Proteomes" id="UP000321947"/>
    </source>
</evidence>
<accession>A0A5D3CI37</accession>
<dbReference type="Proteomes" id="UP000321947">
    <property type="component" value="Unassembled WGS sequence"/>
</dbReference>
<reference evidence="2 3" key="1">
    <citation type="submission" date="2019-08" db="EMBL/GenBank/DDBJ databases">
        <title>Draft genome sequences of two oriental melons (Cucumis melo L. var makuwa).</title>
        <authorList>
            <person name="Kwon S.-Y."/>
        </authorList>
    </citation>
    <scope>NUCLEOTIDE SEQUENCE [LARGE SCALE GENOMIC DNA]</scope>
    <source>
        <strain evidence="3">cv. Chang Bougi</strain>
        <tissue evidence="2">Leaf</tissue>
    </source>
</reference>
<comment type="caution">
    <text evidence="2">The sequence shown here is derived from an EMBL/GenBank/DDBJ whole genome shotgun (WGS) entry which is preliminary data.</text>
</comment>
<dbReference type="AlphaFoldDB" id="A0A5D3CI37"/>
<protein>
    <submittedName>
        <fullName evidence="2">DExH-box ATP-dependent RNA helicase DExH7</fullName>
    </submittedName>
</protein>
<evidence type="ECO:0000313" key="2">
    <source>
        <dbReference type="EMBL" id="TYK11215.1"/>
    </source>
</evidence>
<evidence type="ECO:0000256" key="1">
    <source>
        <dbReference type="SAM" id="MobiDB-lite"/>
    </source>
</evidence>
<sequence length="262" mass="28610">MADEGSSREASQARSYDVIAEEYYAARLDAAKAKEEGDKKRQETAGNIIRKLKQELLAQGLGITFGSSSSSDRLSTTPTSKGSSPPSALVCVSSSSETTTSEVHAPPKGIILPPRVGVWERMVAPIFALSLRFLEELLEFLTFYSLEKDKSIECLISDVKVQQVQREKMAIMIFLNELLPEFEMVKTQILSDSEIPSLDEAFSCVLHIESSQSGSLASLPSSALISKNTNNSRGTSGVANNFQKPSYDVHVRISVMLIGKQI</sequence>
<feature type="region of interest" description="Disordered" evidence="1">
    <location>
        <begin position="67"/>
        <end position="104"/>
    </location>
</feature>
<feature type="compositionally biased region" description="Low complexity" evidence="1">
    <location>
        <begin position="67"/>
        <end position="102"/>
    </location>
</feature>
<keyword evidence="2" id="KW-0347">Helicase</keyword>
<gene>
    <name evidence="2" type="ORF">E5676_scaffold227G00590</name>
</gene>
<proteinExistence type="predicted"/>
<keyword evidence="2" id="KW-0378">Hydrolase</keyword>
<keyword evidence="2" id="KW-0067">ATP-binding</keyword>